<keyword evidence="2" id="KW-1185">Reference proteome</keyword>
<organism evidence="1 2">
    <name type="scientific">Kitasatospora saccharophila</name>
    <dbReference type="NCBI Taxonomy" id="407973"/>
    <lineage>
        <taxon>Bacteria</taxon>
        <taxon>Bacillati</taxon>
        <taxon>Actinomycetota</taxon>
        <taxon>Actinomycetes</taxon>
        <taxon>Kitasatosporales</taxon>
        <taxon>Streptomycetaceae</taxon>
        <taxon>Kitasatospora</taxon>
    </lineage>
</organism>
<proteinExistence type="predicted"/>
<evidence type="ECO:0000313" key="2">
    <source>
        <dbReference type="Proteomes" id="UP001500897"/>
    </source>
</evidence>
<dbReference type="EMBL" id="BAAANS010000004">
    <property type="protein sequence ID" value="GAA2087309.1"/>
    <property type="molecule type" value="Genomic_DNA"/>
</dbReference>
<sequence length="221" mass="24072">MCGMTARELVSSLPEPAALLARCRAIALLDTILDPYGPMHTFVPGWRDGVDLACMDNGSGDQYAIVFDPAGVFLYGFDHESDATPWREQDRAHWPGLLDGLPTPLAHYPEAPEFRFEGFFDATVCAWRESGDTGWRCGPVEFADDESDGADWLFDLVVDGSPEAYVSHTEEYLERSVDRDAVAAVMAGAPLTRGTVASLAPSAGYEAVAEQARRLGYSVMD</sequence>
<reference evidence="2" key="1">
    <citation type="journal article" date="2019" name="Int. J. Syst. Evol. Microbiol.">
        <title>The Global Catalogue of Microorganisms (GCM) 10K type strain sequencing project: providing services to taxonomists for standard genome sequencing and annotation.</title>
        <authorList>
            <consortium name="The Broad Institute Genomics Platform"/>
            <consortium name="The Broad Institute Genome Sequencing Center for Infectious Disease"/>
            <person name="Wu L."/>
            <person name="Ma J."/>
        </authorList>
    </citation>
    <scope>NUCLEOTIDE SEQUENCE [LARGE SCALE GENOMIC DNA]</scope>
    <source>
        <strain evidence="2">JCM 14559</strain>
    </source>
</reference>
<gene>
    <name evidence="1" type="ORF">GCM10009759_08630</name>
</gene>
<name>A0ABP5HWY5_9ACTN</name>
<comment type="caution">
    <text evidence="1">The sequence shown here is derived from an EMBL/GenBank/DDBJ whole genome shotgun (WGS) entry which is preliminary data.</text>
</comment>
<evidence type="ECO:0008006" key="3">
    <source>
        <dbReference type="Google" id="ProtNLM"/>
    </source>
</evidence>
<accession>A0ABP5HWY5</accession>
<evidence type="ECO:0000313" key="1">
    <source>
        <dbReference type="EMBL" id="GAA2087309.1"/>
    </source>
</evidence>
<protein>
    <recommendedName>
        <fullName evidence="3">SUKH-4 immunity protein of toxin-antitoxin system</fullName>
    </recommendedName>
</protein>
<dbReference type="Proteomes" id="UP001500897">
    <property type="component" value="Unassembled WGS sequence"/>
</dbReference>